<dbReference type="EMBL" id="CP000449">
    <property type="protein sequence ID" value="ABI64421.1"/>
    <property type="molecule type" value="Genomic_DNA"/>
</dbReference>
<organism evidence="1 2">
    <name type="scientific">Maricaulis maris (strain MCS10)</name>
    <name type="common">Caulobacter maris</name>
    <dbReference type="NCBI Taxonomy" id="394221"/>
    <lineage>
        <taxon>Bacteria</taxon>
        <taxon>Pseudomonadati</taxon>
        <taxon>Pseudomonadota</taxon>
        <taxon>Alphaproteobacteria</taxon>
        <taxon>Maricaulales</taxon>
        <taxon>Maricaulaceae</taxon>
        <taxon>Maricaulis</taxon>
    </lineage>
</organism>
<accession>Q0ATG6</accession>
<dbReference type="STRING" id="394221.Mmar10_0125"/>
<sequence length="157" mass="16565" precursor="true">MGLWHSAQIAVTVLAVTAGSGEAWGEGDGSGDSLYLSAGFTPDPKTIDLQLDGRIDAAIEVSEACHGFISGEEPDVSVYYNAGPFPLILSADSDEDMTLVVNAPDGQWYCDDDSGSGLNPSIRFGEPVSGNYEIWVGRYLGPGPATVRLSISELYSE</sequence>
<keyword evidence="2" id="KW-1185">Reference proteome</keyword>
<dbReference type="KEGG" id="mmr:Mmar10_0125"/>
<name>Q0ATG6_MARMM</name>
<dbReference type="eggNOG" id="COG5339">
    <property type="taxonomic scope" value="Bacteria"/>
</dbReference>
<evidence type="ECO:0000313" key="2">
    <source>
        <dbReference type="Proteomes" id="UP000001964"/>
    </source>
</evidence>
<gene>
    <name evidence="1" type="ordered locus">Mmar10_0125</name>
</gene>
<dbReference type="AlphaFoldDB" id="Q0ATG6"/>
<protein>
    <submittedName>
        <fullName evidence="1">Peptidase S1 and S6, chymotrypsin/Hap</fullName>
    </submittedName>
</protein>
<reference evidence="1 2" key="1">
    <citation type="submission" date="2006-08" db="EMBL/GenBank/DDBJ databases">
        <title>Complete sequence of Maricaulis maris MCS10.</title>
        <authorList>
            <consortium name="US DOE Joint Genome Institute"/>
            <person name="Copeland A."/>
            <person name="Lucas S."/>
            <person name="Lapidus A."/>
            <person name="Barry K."/>
            <person name="Detter J.C."/>
            <person name="Glavina del Rio T."/>
            <person name="Hammon N."/>
            <person name="Israni S."/>
            <person name="Dalin E."/>
            <person name="Tice H."/>
            <person name="Pitluck S."/>
            <person name="Saunders E."/>
            <person name="Brettin T."/>
            <person name="Bruce D."/>
            <person name="Han C."/>
            <person name="Tapia R."/>
            <person name="Gilna P."/>
            <person name="Schmutz J."/>
            <person name="Larimer F."/>
            <person name="Land M."/>
            <person name="Hauser L."/>
            <person name="Kyrpides N."/>
            <person name="Mikhailova N."/>
            <person name="Viollier P."/>
            <person name="Stephens C."/>
            <person name="Richardson P."/>
        </authorList>
    </citation>
    <scope>NUCLEOTIDE SEQUENCE [LARGE SCALE GENOMIC DNA]</scope>
    <source>
        <strain evidence="1 2">MCS10</strain>
    </source>
</reference>
<dbReference type="Proteomes" id="UP000001964">
    <property type="component" value="Chromosome"/>
</dbReference>
<evidence type="ECO:0000313" key="1">
    <source>
        <dbReference type="EMBL" id="ABI64421.1"/>
    </source>
</evidence>
<dbReference type="HOGENOM" id="CLU_115813_1_0_5"/>
<proteinExistence type="predicted"/>